<organism evidence="6 7">
    <name type="scientific">Egicoccus halophilus</name>
    <dbReference type="NCBI Taxonomy" id="1670830"/>
    <lineage>
        <taxon>Bacteria</taxon>
        <taxon>Bacillati</taxon>
        <taxon>Actinomycetota</taxon>
        <taxon>Nitriliruptoria</taxon>
        <taxon>Egicoccales</taxon>
        <taxon>Egicoccaceae</taxon>
        <taxon>Egicoccus</taxon>
    </lineage>
</organism>
<reference evidence="6" key="2">
    <citation type="submission" date="2020-09" db="EMBL/GenBank/DDBJ databases">
        <authorList>
            <person name="Sun Q."/>
            <person name="Zhou Y."/>
        </authorList>
    </citation>
    <scope>NUCLEOTIDE SEQUENCE</scope>
    <source>
        <strain evidence="6">CGMCC 1.14988</strain>
    </source>
</reference>
<dbReference type="RefSeq" id="WP_130648157.1">
    <property type="nucleotide sequence ID" value="NZ_BMHA01000001.1"/>
</dbReference>
<sequence length="226" mass="24695">MSPASSSHPAPPDQLERDLELVPGDWDPRQVYALMTGLVVPRPIAWVSTFAPNGVRNVAPHSYFNVVAHEPPHVVFSSSGEKDTLRNVRANGAFVVNLVTTDVVEAMNLTAADFPPDEDEFTWAQLTAGPAVAVDAPRVVEARAHLECRLVEEVRAGNGHLVIGEVVHVHVDASVWRDGQVDAELLHPVARLAGSRYATLGEVFELPRPSWSQVRDTARDEAVPRR</sequence>
<dbReference type="GO" id="GO:0010181">
    <property type="term" value="F:FMN binding"/>
    <property type="evidence" value="ECO:0007669"/>
    <property type="project" value="InterPro"/>
</dbReference>
<dbReference type="InterPro" id="IPR012349">
    <property type="entry name" value="Split_barrel_FMN-bd"/>
</dbReference>
<accession>A0A8J3AAA8</accession>
<dbReference type="PANTHER" id="PTHR33798">
    <property type="entry name" value="FLAVOPROTEIN OXYGENASE"/>
    <property type="match status" value="1"/>
</dbReference>
<evidence type="ECO:0000256" key="1">
    <source>
        <dbReference type="ARBA" id="ARBA00001917"/>
    </source>
</evidence>
<dbReference type="Pfam" id="PF01613">
    <property type="entry name" value="Flavin_Reduct"/>
    <property type="match status" value="1"/>
</dbReference>
<dbReference type="OrthoDB" id="9794638at2"/>
<evidence type="ECO:0000256" key="3">
    <source>
        <dbReference type="ARBA" id="ARBA00022643"/>
    </source>
</evidence>
<keyword evidence="2" id="KW-0285">Flavoprotein</keyword>
<comment type="caution">
    <text evidence="6">The sequence shown here is derived from an EMBL/GenBank/DDBJ whole genome shotgun (WGS) entry which is preliminary data.</text>
</comment>
<dbReference type="PANTHER" id="PTHR33798:SF5">
    <property type="entry name" value="FLAVIN REDUCTASE LIKE DOMAIN-CONTAINING PROTEIN"/>
    <property type="match status" value="1"/>
</dbReference>
<comment type="cofactor">
    <cofactor evidence="1">
        <name>FMN</name>
        <dbReference type="ChEBI" id="CHEBI:58210"/>
    </cofactor>
</comment>
<evidence type="ECO:0000313" key="6">
    <source>
        <dbReference type="EMBL" id="GGI02635.1"/>
    </source>
</evidence>
<dbReference type="SMART" id="SM00903">
    <property type="entry name" value="Flavin_Reduct"/>
    <property type="match status" value="1"/>
</dbReference>
<dbReference type="SUPFAM" id="SSF50475">
    <property type="entry name" value="FMN-binding split barrel"/>
    <property type="match status" value="1"/>
</dbReference>
<dbReference type="AlphaFoldDB" id="A0A8J3AAA8"/>
<keyword evidence="7" id="KW-1185">Reference proteome</keyword>
<evidence type="ECO:0000313" key="7">
    <source>
        <dbReference type="Proteomes" id="UP000650511"/>
    </source>
</evidence>
<protein>
    <submittedName>
        <fullName evidence="6">Flavin reductase</fullName>
    </submittedName>
</protein>
<dbReference type="Gene3D" id="2.30.110.10">
    <property type="entry name" value="Electron Transport, Fmn-binding Protein, Chain A"/>
    <property type="match status" value="1"/>
</dbReference>
<feature type="domain" description="Flavin reductase like" evidence="5">
    <location>
        <begin position="37"/>
        <end position="183"/>
    </location>
</feature>
<dbReference type="GO" id="GO:0016646">
    <property type="term" value="F:oxidoreductase activity, acting on the CH-NH group of donors, NAD or NADP as acceptor"/>
    <property type="evidence" value="ECO:0007669"/>
    <property type="project" value="UniProtKB-ARBA"/>
</dbReference>
<keyword evidence="3" id="KW-0288">FMN</keyword>
<name>A0A8J3AAA8_9ACTN</name>
<reference evidence="6" key="1">
    <citation type="journal article" date="2014" name="Int. J. Syst. Evol. Microbiol.">
        <title>Complete genome sequence of Corynebacterium casei LMG S-19264T (=DSM 44701T), isolated from a smear-ripened cheese.</title>
        <authorList>
            <consortium name="US DOE Joint Genome Institute (JGI-PGF)"/>
            <person name="Walter F."/>
            <person name="Albersmeier A."/>
            <person name="Kalinowski J."/>
            <person name="Ruckert C."/>
        </authorList>
    </citation>
    <scope>NUCLEOTIDE SEQUENCE</scope>
    <source>
        <strain evidence="6">CGMCC 1.14988</strain>
    </source>
</reference>
<evidence type="ECO:0000259" key="5">
    <source>
        <dbReference type="SMART" id="SM00903"/>
    </source>
</evidence>
<evidence type="ECO:0000256" key="4">
    <source>
        <dbReference type="ARBA" id="ARBA00038054"/>
    </source>
</evidence>
<dbReference type="Proteomes" id="UP000650511">
    <property type="component" value="Unassembled WGS sequence"/>
</dbReference>
<dbReference type="EMBL" id="BMHA01000001">
    <property type="protein sequence ID" value="GGI02635.1"/>
    <property type="molecule type" value="Genomic_DNA"/>
</dbReference>
<gene>
    <name evidence="6" type="ORF">GCM10011354_01030</name>
</gene>
<dbReference type="InterPro" id="IPR002563">
    <property type="entry name" value="Flavin_Rdtase-like_dom"/>
</dbReference>
<evidence type="ECO:0000256" key="2">
    <source>
        <dbReference type="ARBA" id="ARBA00022630"/>
    </source>
</evidence>
<proteinExistence type="inferred from homology"/>
<comment type="similarity">
    <text evidence="4">Belongs to the flavoredoxin family.</text>
</comment>